<dbReference type="PIRSF" id="PIRSF037706">
    <property type="entry name" value="MRP10"/>
    <property type="match status" value="1"/>
</dbReference>
<evidence type="ECO:0000313" key="4">
    <source>
        <dbReference type="Proteomes" id="UP001271007"/>
    </source>
</evidence>
<dbReference type="GO" id="GO:0005763">
    <property type="term" value="C:mitochondrial small ribosomal subunit"/>
    <property type="evidence" value="ECO:0007669"/>
    <property type="project" value="TreeGrafter"/>
</dbReference>
<keyword evidence="1" id="KW-0687">Ribonucleoprotein</keyword>
<name>A0AAJ0G7N2_9PEZI</name>
<dbReference type="InterPro" id="IPR017264">
    <property type="entry name" value="Ribosomal_mS37_fun"/>
</dbReference>
<comment type="function">
    <text evidence="1">Component of the mitochondrial ribosome (mitoribosome), a dedicated translation machinery responsible for the synthesis of mitochondrial genome-encoded proteins, including at least some of the essential transmembrane subunits of the mitochondrial respiratory chain. The mitoribosomes are attached to the mitochondrial inner membrane and translation products are cotranslationally integrated into the membrane.</text>
</comment>
<keyword evidence="4" id="KW-1185">Reference proteome</keyword>
<accession>A0AAJ0G7N2</accession>
<organism evidence="3 4">
    <name type="scientific">Extremus antarcticus</name>
    <dbReference type="NCBI Taxonomy" id="702011"/>
    <lineage>
        <taxon>Eukaryota</taxon>
        <taxon>Fungi</taxon>
        <taxon>Dikarya</taxon>
        <taxon>Ascomycota</taxon>
        <taxon>Pezizomycotina</taxon>
        <taxon>Dothideomycetes</taxon>
        <taxon>Dothideomycetidae</taxon>
        <taxon>Mycosphaerellales</taxon>
        <taxon>Extremaceae</taxon>
        <taxon>Extremus</taxon>
    </lineage>
</organism>
<comment type="subcellular location">
    <subcellularLocation>
        <location evidence="1">Mitochondrion</location>
    </subcellularLocation>
</comment>
<feature type="compositionally biased region" description="Low complexity" evidence="2">
    <location>
        <begin position="7"/>
        <end position="17"/>
    </location>
</feature>
<dbReference type="AlphaFoldDB" id="A0AAJ0G7N2"/>
<sequence length="102" mass="10980">MVAGKTSPLALARAAPSPKLPPLPKLRVRKPNAAEANPCIGVMSSMLTCWASQGHSAQGCAVLEQQLRACMDVKSSQVKQKSNINSTLSRFYPQIIGPHKRK</sequence>
<proteinExistence type="inferred from homology"/>
<comment type="subunit">
    <text evidence="1">Component of the mitochondrial small ribosomal subunit.</text>
</comment>
<evidence type="ECO:0000256" key="1">
    <source>
        <dbReference type="PIRNR" id="PIRNR037706"/>
    </source>
</evidence>
<evidence type="ECO:0000256" key="2">
    <source>
        <dbReference type="SAM" id="MobiDB-lite"/>
    </source>
</evidence>
<dbReference type="EMBL" id="JAWDJX010000077">
    <property type="protein sequence ID" value="KAK3046856.1"/>
    <property type="molecule type" value="Genomic_DNA"/>
</dbReference>
<keyword evidence="1" id="KW-0496">Mitochondrion</keyword>
<gene>
    <name evidence="3" type="primary">MRP10</name>
    <name evidence="3" type="ORF">LTR09_011697</name>
</gene>
<keyword evidence="1 3" id="KW-0689">Ribosomal protein</keyword>
<protein>
    <recommendedName>
        <fullName evidence="1">Small ribosomal subunit protein mS37</fullName>
    </recommendedName>
</protein>
<dbReference type="GO" id="GO:0032543">
    <property type="term" value="P:mitochondrial translation"/>
    <property type="evidence" value="ECO:0007669"/>
    <property type="project" value="InterPro"/>
</dbReference>
<dbReference type="GO" id="GO:0003735">
    <property type="term" value="F:structural constituent of ribosome"/>
    <property type="evidence" value="ECO:0007669"/>
    <property type="project" value="InterPro"/>
</dbReference>
<comment type="similarity">
    <text evidence="1">Belongs to the mitochondrion-specific ribosomal protein mS37 family.</text>
</comment>
<dbReference type="PANTHER" id="PTHR28066:SF1">
    <property type="entry name" value="SMALL RIBOSOMAL SUBUNIT PROTEIN MS37"/>
    <property type="match status" value="1"/>
</dbReference>
<reference evidence="3" key="1">
    <citation type="submission" date="2023-04" db="EMBL/GenBank/DDBJ databases">
        <title>Black Yeasts Isolated from many extreme environments.</title>
        <authorList>
            <person name="Coleine C."/>
            <person name="Stajich J.E."/>
            <person name="Selbmann L."/>
        </authorList>
    </citation>
    <scope>NUCLEOTIDE SEQUENCE</scope>
    <source>
        <strain evidence="3">CCFEE 5312</strain>
    </source>
</reference>
<comment type="caution">
    <text evidence="3">The sequence shown here is derived from an EMBL/GenBank/DDBJ whole genome shotgun (WGS) entry which is preliminary data.</text>
</comment>
<evidence type="ECO:0000313" key="3">
    <source>
        <dbReference type="EMBL" id="KAK3046856.1"/>
    </source>
</evidence>
<feature type="region of interest" description="Disordered" evidence="2">
    <location>
        <begin position="1"/>
        <end position="27"/>
    </location>
</feature>
<dbReference type="PANTHER" id="PTHR28066">
    <property type="entry name" value="37S RIBOSOMAL PROTEIN MRP10, MITOCHONDRIAL"/>
    <property type="match status" value="1"/>
</dbReference>
<dbReference type="Proteomes" id="UP001271007">
    <property type="component" value="Unassembled WGS sequence"/>
</dbReference>